<dbReference type="EMBL" id="SSHH01000001">
    <property type="protein sequence ID" value="TIX51140.1"/>
    <property type="molecule type" value="Genomic_DNA"/>
</dbReference>
<dbReference type="Proteomes" id="UP000309389">
    <property type="component" value="Unassembled WGS sequence"/>
</dbReference>
<dbReference type="InterPro" id="IPR013815">
    <property type="entry name" value="ATP_grasp_subdomain_1"/>
</dbReference>
<dbReference type="InterPro" id="IPR011761">
    <property type="entry name" value="ATP-grasp"/>
</dbReference>
<dbReference type="GO" id="GO:0046872">
    <property type="term" value="F:metal ion binding"/>
    <property type="evidence" value="ECO:0007669"/>
    <property type="project" value="InterPro"/>
</dbReference>
<comment type="caution">
    <text evidence="4">The sequence shown here is derived from an EMBL/GenBank/DDBJ whole genome shotgun (WGS) entry which is preliminary data.</text>
</comment>
<dbReference type="GO" id="GO:0018169">
    <property type="term" value="F:ribosomal S6-glutamic acid ligase activity"/>
    <property type="evidence" value="ECO:0007669"/>
    <property type="project" value="TreeGrafter"/>
</dbReference>
<dbReference type="Pfam" id="PF07478">
    <property type="entry name" value="Dala_Dala_lig_C"/>
    <property type="match status" value="1"/>
</dbReference>
<dbReference type="RefSeq" id="WP_136691769.1">
    <property type="nucleotide sequence ID" value="NZ_SSHH01000001.1"/>
</dbReference>
<dbReference type="InterPro" id="IPR005479">
    <property type="entry name" value="CPAse_ATP-bd"/>
</dbReference>
<keyword evidence="5" id="KW-1185">Reference proteome</keyword>
<dbReference type="GO" id="GO:0005524">
    <property type="term" value="F:ATP binding"/>
    <property type="evidence" value="ECO:0007669"/>
    <property type="project" value="UniProtKB-UniRule"/>
</dbReference>
<evidence type="ECO:0000256" key="2">
    <source>
        <dbReference type="PROSITE-ProRule" id="PRU00409"/>
    </source>
</evidence>
<dbReference type="OrthoDB" id="9803907at2"/>
<dbReference type="InterPro" id="IPR011095">
    <property type="entry name" value="Dala_Dala_lig_C"/>
</dbReference>
<evidence type="ECO:0000259" key="3">
    <source>
        <dbReference type="PROSITE" id="PS50975"/>
    </source>
</evidence>
<accession>A0A4T3F805</accession>
<dbReference type="PANTHER" id="PTHR21621:SF0">
    <property type="entry name" value="BETA-CITRYLGLUTAMATE SYNTHASE B-RELATED"/>
    <property type="match status" value="1"/>
</dbReference>
<organism evidence="4 5">
    <name type="scientific">Alteraurantiacibacter aquimixticola</name>
    <dbReference type="NCBI Taxonomy" id="2489173"/>
    <lineage>
        <taxon>Bacteria</taxon>
        <taxon>Pseudomonadati</taxon>
        <taxon>Pseudomonadota</taxon>
        <taxon>Alphaproteobacteria</taxon>
        <taxon>Sphingomonadales</taxon>
        <taxon>Erythrobacteraceae</taxon>
        <taxon>Alteraurantiacibacter</taxon>
    </lineage>
</organism>
<dbReference type="GO" id="GO:0008716">
    <property type="term" value="F:D-alanine-D-alanine ligase activity"/>
    <property type="evidence" value="ECO:0007669"/>
    <property type="project" value="InterPro"/>
</dbReference>
<protein>
    <recommendedName>
        <fullName evidence="3">ATP-grasp domain-containing protein</fullName>
    </recommendedName>
</protein>
<dbReference type="AlphaFoldDB" id="A0A4T3F805"/>
<feature type="domain" description="ATP-grasp" evidence="3">
    <location>
        <begin position="212"/>
        <end position="467"/>
    </location>
</feature>
<dbReference type="SUPFAM" id="SSF56059">
    <property type="entry name" value="Glutathione synthetase ATP-binding domain-like"/>
    <property type="match status" value="1"/>
</dbReference>
<dbReference type="PROSITE" id="PS00866">
    <property type="entry name" value="CPSASE_1"/>
    <property type="match status" value="1"/>
</dbReference>
<dbReference type="GO" id="GO:0005737">
    <property type="term" value="C:cytoplasm"/>
    <property type="evidence" value="ECO:0007669"/>
    <property type="project" value="TreeGrafter"/>
</dbReference>
<dbReference type="Gene3D" id="3.30.470.20">
    <property type="entry name" value="ATP-grasp fold, B domain"/>
    <property type="match status" value="1"/>
</dbReference>
<sequence length="606" mass="65008">MSLRRSPTTWSLFGGTRSVQSQLIDFTLPELAPARIEQLAGQLAELGCLPEGFAEVSAETPALRLVKLACAVHQALLAEAHLFMPEETEVLPDEGASTAIRVAVPRIPMLGNMASTSLRHIVGCCLQSVNGKKPATQWVAETRKQLADGERTMANNHHFARAARELGMPFLEWQGQAFQIGFGKAAVAMRGAMTQDTAAIGVHIARQKQACNGVLAQAGFPIAMGGLVSNLTHARGQAERLGFPVVVKPADLDGGVAVSSDIRTMEELERGFKSARAKSPNVIVEKHVDGLDYRLLIFGEQLLVALERSPGGITGDGKRGVRALLDEFNADPRRTKDQNTLLYPIDLDDEAMVMLERQGLTLESVPEEGQFVALRRAANFALGGSVRRVDDIVHPDNLELARRALRTLRLDLAGVDMILPDITRPWHETGGAICEINAQPFVGEPVTEDHYRLILSRLIEGEGRVPIVLVVGDLDQPARGKIAAEVPDLAIVDSSCARLNGQPISVPGSAWPLSCQAPLFNTGVGAMLCILDDVTHAGAGSPVDRFSSAFILSDDEVPPAVQALLKRAGSVALAAGVKDEELEKAGISTRRITGKSIADELLKALK</sequence>
<proteinExistence type="predicted"/>
<keyword evidence="2" id="KW-0067">ATP-binding</keyword>
<name>A0A4T3F805_9SPHN</name>
<keyword evidence="2" id="KW-0547">Nucleotide-binding</keyword>
<evidence type="ECO:0000256" key="1">
    <source>
        <dbReference type="ARBA" id="ARBA00022598"/>
    </source>
</evidence>
<dbReference type="Gene3D" id="3.30.1490.20">
    <property type="entry name" value="ATP-grasp fold, A domain"/>
    <property type="match status" value="1"/>
</dbReference>
<dbReference type="PANTHER" id="PTHR21621">
    <property type="entry name" value="RIBOSOMAL PROTEIN S6 MODIFICATION PROTEIN"/>
    <property type="match status" value="1"/>
</dbReference>
<keyword evidence="1" id="KW-0436">Ligase</keyword>
<evidence type="ECO:0000313" key="5">
    <source>
        <dbReference type="Proteomes" id="UP000309389"/>
    </source>
</evidence>
<reference evidence="4 5" key="1">
    <citation type="submission" date="2019-04" db="EMBL/GenBank/DDBJ databases">
        <title>Altererythrobacter aquimixticola sp. nov., isolated from sediment of junction between the ocean and a freshwater spring.</title>
        <authorList>
            <person name="Yoon J.-H."/>
        </authorList>
    </citation>
    <scope>NUCLEOTIDE SEQUENCE [LARGE SCALE GENOMIC DNA]</scope>
    <source>
        <strain evidence="4 5">SSKS-13</strain>
    </source>
</reference>
<gene>
    <name evidence="4" type="ORF">E5222_01275</name>
</gene>
<evidence type="ECO:0000313" key="4">
    <source>
        <dbReference type="EMBL" id="TIX51140.1"/>
    </source>
</evidence>
<dbReference type="GO" id="GO:0009432">
    <property type="term" value="P:SOS response"/>
    <property type="evidence" value="ECO:0007669"/>
    <property type="project" value="TreeGrafter"/>
</dbReference>
<dbReference type="PROSITE" id="PS50975">
    <property type="entry name" value="ATP_GRASP"/>
    <property type="match status" value="1"/>
</dbReference>